<name>A0A9W8B583_9FUNG</name>
<evidence type="ECO:0000313" key="2">
    <source>
        <dbReference type="Proteomes" id="UP001151582"/>
    </source>
</evidence>
<dbReference type="OrthoDB" id="244495at2759"/>
<dbReference type="PANTHER" id="PTHR15615">
    <property type="match status" value="1"/>
</dbReference>
<dbReference type="InterPro" id="IPR036915">
    <property type="entry name" value="Cyclin-like_sf"/>
</dbReference>
<dbReference type="Pfam" id="PF08613">
    <property type="entry name" value="Cyclin"/>
    <property type="match status" value="1"/>
</dbReference>
<dbReference type="SUPFAM" id="SSF47954">
    <property type="entry name" value="Cyclin-like"/>
    <property type="match status" value="1"/>
</dbReference>
<organism evidence="1 2">
    <name type="scientific">Dimargaris verticillata</name>
    <dbReference type="NCBI Taxonomy" id="2761393"/>
    <lineage>
        <taxon>Eukaryota</taxon>
        <taxon>Fungi</taxon>
        <taxon>Fungi incertae sedis</taxon>
        <taxon>Zoopagomycota</taxon>
        <taxon>Kickxellomycotina</taxon>
        <taxon>Dimargaritomycetes</taxon>
        <taxon>Dimargaritales</taxon>
        <taxon>Dimargaritaceae</taxon>
        <taxon>Dimargaris</taxon>
    </lineage>
</organism>
<dbReference type="EMBL" id="JANBQB010000413">
    <property type="protein sequence ID" value="KAJ1976636.1"/>
    <property type="molecule type" value="Genomic_DNA"/>
</dbReference>
<gene>
    <name evidence="1" type="ORF">H4R34_003902</name>
</gene>
<comment type="caution">
    <text evidence="1">The sequence shown here is derived from an EMBL/GenBank/DDBJ whole genome shotgun (WGS) entry which is preliminary data.</text>
</comment>
<dbReference type="Proteomes" id="UP001151582">
    <property type="component" value="Unassembled WGS sequence"/>
</dbReference>
<keyword evidence="2" id="KW-1185">Reference proteome</keyword>
<protein>
    <recommendedName>
        <fullName evidence="3">Cyclin N-terminal domain-containing protein</fullName>
    </recommendedName>
</protein>
<dbReference type="CDD" id="cd20557">
    <property type="entry name" value="CYCLIN_ScPCL1-like"/>
    <property type="match status" value="1"/>
</dbReference>
<accession>A0A9W8B583</accession>
<evidence type="ECO:0008006" key="3">
    <source>
        <dbReference type="Google" id="ProtNLM"/>
    </source>
</evidence>
<dbReference type="PANTHER" id="PTHR15615:SF27">
    <property type="entry name" value="PHO85 CYCLIN CLG1"/>
    <property type="match status" value="1"/>
</dbReference>
<dbReference type="GO" id="GO:0000307">
    <property type="term" value="C:cyclin-dependent protein kinase holoenzyme complex"/>
    <property type="evidence" value="ECO:0007669"/>
    <property type="project" value="TreeGrafter"/>
</dbReference>
<dbReference type="GO" id="GO:0005634">
    <property type="term" value="C:nucleus"/>
    <property type="evidence" value="ECO:0007669"/>
    <property type="project" value="TreeGrafter"/>
</dbReference>
<dbReference type="GO" id="GO:0019901">
    <property type="term" value="F:protein kinase binding"/>
    <property type="evidence" value="ECO:0007669"/>
    <property type="project" value="InterPro"/>
</dbReference>
<dbReference type="InterPro" id="IPR013922">
    <property type="entry name" value="Cyclin_PHO80-like"/>
</dbReference>
<evidence type="ECO:0000313" key="1">
    <source>
        <dbReference type="EMBL" id="KAJ1976636.1"/>
    </source>
</evidence>
<sequence>MAVATHMSSFSNGGILLPPVVAPTYRAWHARSPPHPHTSSTYLPRSMLTQARSLVPLKSSDPLTMETHLIVMADLVANTTLYLWYDQFVPSNHNPSVFQKFVHRILKGTSLSPSVVLLALCYIDRFRRNLVNREVKTGSEFRIFTVALMLAGKFLEDNTFTTKTWAEVSGLDFTELHRVQVEFLNAMEHTLYVSAADYFSWIQKVRAIVNRYTYKYSCPDVVLEMLGQFVCEGGDQYAATVDSSIASPGQSVVTTPSVMARKRSSGLAGSLTMDMLTPTPSPYMDHSSPAAYQPQPPTKRRCMGLGSNPPLAVVPHHSESQAVPSFASTDTASSAFSTTHRSLLGASQPQPFASTHHRSAFTVAPFTPPQETNGYHILGAHAYTKAQLPSAFAVQRSASSYASTPTHGAFVPGNYERPTESHAPVKPYSAQPMNFIDSYTPAAPGTLPSLTMAQHTSSMLGSMSFASSNMLASRAPANLPTMLNAMPSYPTLTAVTYGAASHHNTAPRFAGPPTAPLAGYHESSFFGQPAACVGSGSTVSPYHGRSGHRRAATVTVTPSAFMAASRGAALHATAPPPVATYSQSSYGGYAYAPEYQYSTASHHFRY</sequence>
<reference evidence="1" key="1">
    <citation type="submission" date="2022-07" db="EMBL/GenBank/DDBJ databases">
        <title>Phylogenomic reconstructions and comparative analyses of Kickxellomycotina fungi.</title>
        <authorList>
            <person name="Reynolds N.K."/>
            <person name="Stajich J.E."/>
            <person name="Barry K."/>
            <person name="Grigoriev I.V."/>
            <person name="Crous P."/>
            <person name="Smith M.E."/>
        </authorList>
    </citation>
    <scope>NUCLEOTIDE SEQUENCE</scope>
    <source>
        <strain evidence="1">RSA 567</strain>
    </source>
</reference>
<dbReference type="AlphaFoldDB" id="A0A9W8B583"/>
<dbReference type="GO" id="GO:0016538">
    <property type="term" value="F:cyclin-dependent protein serine/threonine kinase regulator activity"/>
    <property type="evidence" value="ECO:0007669"/>
    <property type="project" value="TreeGrafter"/>
</dbReference>
<proteinExistence type="predicted"/>
<dbReference type="Gene3D" id="1.10.472.10">
    <property type="entry name" value="Cyclin-like"/>
    <property type="match status" value="1"/>
</dbReference>